<proteinExistence type="inferred from homology"/>
<dbReference type="PROSITE" id="PS52015">
    <property type="entry name" value="TONB_CTD"/>
    <property type="match status" value="1"/>
</dbReference>
<reference evidence="12 13" key="1">
    <citation type="submission" date="2020-05" db="EMBL/GenBank/DDBJ databases">
        <title>Distinct polysaccharide utilization as determinants for interspecies competition between intestinal Prevotella spp.</title>
        <authorList>
            <person name="Galvez E.J.C."/>
            <person name="Iljazovic A."/>
            <person name="Strowig T."/>
        </authorList>
    </citation>
    <scope>NUCLEOTIDE SEQUENCE [LARGE SCALE GENOMIC DNA]</scope>
    <source>
        <strain evidence="12 13">PROD</strain>
    </source>
</reference>
<evidence type="ECO:0000256" key="1">
    <source>
        <dbReference type="ARBA" id="ARBA00004383"/>
    </source>
</evidence>
<evidence type="ECO:0000313" key="12">
    <source>
        <dbReference type="EMBL" id="NPE14983.1"/>
    </source>
</evidence>
<protein>
    <submittedName>
        <fullName evidence="12">Energy transducer TonB</fullName>
    </submittedName>
</protein>
<evidence type="ECO:0000313" key="13">
    <source>
        <dbReference type="Proteomes" id="UP001193734"/>
    </source>
</evidence>
<comment type="similarity">
    <text evidence="2">Belongs to the TonB family.</text>
</comment>
<dbReference type="Pfam" id="PF03544">
    <property type="entry name" value="TonB_C"/>
    <property type="match status" value="1"/>
</dbReference>
<organism evidence="12 13">
    <name type="scientific">Xylanibacter rodentium</name>
    <dbReference type="NCBI Taxonomy" id="2736289"/>
    <lineage>
        <taxon>Bacteria</taxon>
        <taxon>Pseudomonadati</taxon>
        <taxon>Bacteroidota</taxon>
        <taxon>Bacteroidia</taxon>
        <taxon>Bacteroidales</taxon>
        <taxon>Prevotellaceae</taxon>
        <taxon>Xylanibacter</taxon>
    </lineage>
</organism>
<accession>A0ABX2AZR4</accession>
<dbReference type="RefSeq" id="WP_172178500.1">
    <property type="nucleotide sequence ID" value="NZ_CASGIA010000023.1"/>
</dbReference>
<dbReference type="InterPro" id="IPR051045">
    <property type="entry name" value="TonB-dependent_transducer"/>
</dbReference>
<evidence type="ECO:0000256" key="3">
    <source>
        <dbReference type="ARBA" id="ARBA00022448"/>
    </source>
</evidence>
<keyword evidence="7" id="KW-0653">Protein transport</keyword>
<dbReference type="Proteomes" id="UP001193734">
    <property type="component" value="Unassembled WGS sequence"/>
</dbReference>
<feature type="domain" description="TonB C-terminal" evidence="11">
    <location>
        <begin position="154"/>
        <end position="243"/>
    </location>
</feature>
<evidence type="ECO:0000259" key="11">
    <source>
        <dbReference type="PROSITE" id="PS52015"/>
    </source>
</evidence>
<comment type="caution">
    <text evidence="12">The sequence shown here is derived from an EMBL/GenBank/DDBJ whole genome shotgun (WGS) entry which is preliminary data.</text>
</comment>
<dbReference type="Gene3D" id="3.30.1150.10">
    <property type="match status" value="1"/>
</dbReference>
<evidence type="ECO:0000256" key="10">
    <source>
        <dbReference type="SAM" id="Phobius"/>
    </source>
</evidence>
<dbReference type="InterPro" id="IPR006260">
    <property type="entry name" value="TonB/TolA_C"/>
</dbReference>
<name>A0ABX2AZR4_9BACT</name>
<comment type="subcellular location">
    <subcellularLocation>
        <location evidence="1">Cell inner membrane</location>
        <topology evidence="1">Single-pass membrane protein</topology>
        <orientation evidence="1">Periplasmic side</orientation>
    </subcellularLocation>
</comment>
<keyword evidence="3" id="KW-0813">Transport</keyword>
<dbReference type="GeneID" id="82158442"/>
<evidence type="ECO:0000256" key="5">
    <source>
        <dbReference type="ARBA" id="ARBA00022519"/>
    </source>
</evidence>
<evidence type="ECO:0000256" key="4">
    <source>
        <dbReference type="ARBA" id="ARBA00022475"/>
    </source>
</evidence>
<keyword evidence="13" id="KW-1185">Reference proteome</keyword>
<dbReference type="NCBIfam" id="TIGR01352">
    <property type="entry name" value="tonB_Cterm"/>
    <property type="match status" value="1"/>
</dbReference>
<sequence>MEIKKSKKADLEDKRTARFLLSFAVVLTAFFVAFEYSSDDSGTIDTDMSMLDELHRKDDDMIPLVLPVRLKMPEARNEKSVSDRMKILDDDAEIVMPEEKGSDTDGDADKILDIAKFEPPQPDDAEDMPPILNPDIDDNPLNFRIVEQLPEYPGGPVEFMRWLTLNLKYPDSARRRKVQGRVMSQFVVGTDGSISDLRIVAPLEPNCDREVLRVLRKMPAWNAGMQNDRPCRTMVRIPVVFKL</sequence>
<dbReference type="InterPro" id="IPR037682">
    <property type="entry name" value="TonB_C"/>
</dbReference>
<evidence type="ECO:0000256" key="2">
    <source>
        <dbReference type="ARBA" id="ARBA00006555"/>
    </source>
</evidence>
<feature type="transmembrane region" description="Helical" evidence="10">
    <location>
        <begin position="20"/>
        <end position="38"/>
    </location>
</feature>
<keyword evidence="8 10" id="KW-1133">Transmembrane helix</keyword>
<evidence type="ECO:0000256" key="6">
    <source>
        <dbReference type="ARBA" id="ARBA00022692"/>
    </source>
</evidence>
<keyword evidence="5" id="KW-0997">Cell inner membrane</keyword>
<evidence type="ECO:0000256" key="9">
    <source>
        <dbReference type="ARBA" id="ARBA00023136"/>
    </source>
</evidence>
<keyword evidence="9 10" id="KW-0472">Membrane</keyword>
<gene>
    <name evidence="12" type="ORF">HPS55_11760</name>
</gene>
<evidence type="ECO:0000256" key="7">
    <source>
        <dbReference type="ARBA" id="ARBA00022927"/>
    </source>
</evidence>
<dbReference type="EMBL" id="JABKKE010000022">
    <property type="protein sequence ID" value="NPE14983.1"/>
    <property type="molecule type" value="Genomic_DNA"/>
</dbReference>
<evidence type="ECO:0000256" key="8">
    <source>
        <dbReference type="ARBA" id="ARBA00022989"/>
    </source>
</evidence>
<dbReference type="SUPFAM" id="SSF74653">
    <property type="entry name" value="TolA/TonB C-terminal domain"/>
    <property type="match status" value="1"/>
</dbReference>
<keyword evidence="6 10" id="KW-0812">Transmembrane</keyword>
<dbReference type="PANTHER" id="PTHR33446">
    <property type="entry name" value="PROTEIN TONB-RELATED"/>
    <property type="match status" value="1"/>
</dbReference>
<keyword evidence="4" id="KW-1003">Cell membrane</keyword>
<dbReference type="PANTHER" id="PTHR33446:SF2">
    <property type="entry name" value="PROTEIN TONB"/>
    <property type="match status" value="1"/>
</dbReference>